<dbReference type="InterPro" id="IPR050061">
    <property type="entry name" value="MurCDEF_pg_biosynth"/>
</dbReference>
<dbReference type="InterPro" id="IPR036565">
    <property type="entry name" value="Mur-like_cat_sf"/>
</dbReference>
<dbReference type="GO" id="GO:0045227">
    <property type="term" value="P:capsule polysaccharide biosynthetic process"/>
    <property type="evidence" value="ECO:0007669"/>
    <property type="project" value="InterPro"/>
</dbReference>
<dbReference type="PANTHER" id="PTHR43445">
    <property type="entry name" value="UDP-N-ACETYLMURAMATE--L-ALANINE LIGASE-RELATED"/>
    <property type="match status" value="1"/>
</dbReference>
<dbReference type="PANTHER" id="PTHR43445:SF1">
    <property type="entry name" value="PGA SYNTHASE CAPB"/>
    <property type="match status" value="1"/>
</dbReference>
<dbReference type="InterPro" id="IPR013221">
    <property type="entry name" value="Mur_ligase_cen"/>
</dbReference>
<evidence type="ECO:0000313" key="2">
    <source>
        <dbReference type="EMBL" id="HHS51365.1"/>
    </source>
</evidence>
<protein>
    <submittedName>
        <fullName evidence="2">Poly-gamma-glutamate synthase PgsB</fullName>
    </submittedName>
</protein>
<dbReference type="EMBL" id="DTLI01000017">
    <property type="protein sequence ID" value="HHS51365.1"/>
    <property type="molecule type" value="Genomic_DNA"/>
</dbReference>
<dbReference type="NCBIfam" id="TIGR04012">
    <property type="entry name" value="poly_gGlu_PgsB"/>
    <property type="match status" value="1"/>
</dbReference>
<sequence length="392" mass="44217">MFLIFLLLVIFLGYGIIELRNHHSNVHKIPIRIQVNGTRGKSSVTRLIAGGLRASGMRTLAKTTGTKPRFIISDQEEFPIKRLGKANILEEIKIFRQAKKYRPQAMVIECMALVPEYQRIECEKLVQTTHGVITNVRADHLDVMGPTVKDVAIALANTIPKNGYLFTAENFYLPYFKKVAKKRNTKLYHADPNTVTDEEMKGFSYIEHKENVALALLVCEHFGVGRKTALAGMYRAKPDSGVMRIYTIGDFNKRIKLVYTMAANDPDSIMMLWTMCLNRFQTECKEVIVLINCRDDRADRSKQLGELCAQKMPANYYLATGFLTSVFIRSALNNGIAKDKIIDLGGKSPAEIYAKTFQLIEKDGLVFATGNTVGFGEMLINYFAQKGVENDY</sequence>
<evidence type="ECO:0000259" key="1">
    <source>
        <dbReference type="Pfam" id="PF08245"/>
    </source>
</evidence>
<name>A0A7C6A7Y4_UNCW3</name>
<accession>A0A7C6A7Y4</accession>
<reference evidence="2" key="1">
    <citation type="journal article" date="2020" name="mSystems">
        <title>Genome- and Community-Level Interaction Insights into Carbon Utilization and Element Cycling Functions of Hydrothermarchaeota in Hydrothermal Sediment.</title>
        <authorList>
            <person name="Zhou Z."/>
            <person name="Liu Y."/>
            <person name="Xu W."/>
            <person name="Pan J."/>
            <person name="Luo Z.H."/>
            <person name="Li M."/>
        </authorList>
    </citation>
    <scope>NUCLEOTIDE SEQUENCE [LARGE SCALE GENOMIC DNA]</scope>
    <source>
        <strain evidence="2">SpSt-876</strain>
    </source>
</reference>
<dbReference type="Pfam" id="PF08245">
    <property type="entry name" value="Mur_ligase_M"/>
    <property type="match status" value="1"/>
</dbReference>
<organism evidence="2">
    <name type="scientific">candidate division WOR-3 bacterium</name>
    <dbReference type="NCBI Taxonomy" id="2052148"/>
    <lineage>
        <taxon>Bacteria</taxon>
        <taxon>Bacteria division WOR-3</taxon>
    </lineage>
</organism>
<gene>
    <name evidence="2" type="primary">pgsB</name>
    <name evidence="2" type="ORF">ENW73_00655</name>
</gene>
<feature type="domain" description="Mur ligase central" evidence="1">
    <location>
        <begin position="35"/>
        <end position="234"/>
    </location>
</feature>
<dbReference type="Gene3D" id="3.40.1190.10">
    <property type="entry name" value="Mur-like, catalytic domain"/>
    <property type="match status" value="1"/>
</dbReference>
<dbReference type="InterPro" id="IPR008337">
    <property type="entry name" value="Capsule_biosynth_CapB"/>
</dbReference>
<dbReference type="PRINTS" id="PR01758">
    <property type="entry name" value="CAPSULEPROTB"/>
</dbReference>
<proteinExistence type="predicted"/>
<dbReference type="AlphaFoldDB" id="A0A7C6A7Y4"/>
<comment type="caution">
    <text evidence="2">The sequence shown here is derived from an EMBL/GenBank/DDBJ whole genome shotgun (WGS) entry which is preliminary data.</text>
</comment>
<dbReference type="GO" id="GO:0016020">
    <property type="term" value="C:membrane"/>
    <property type="evidence" value="ECO:0007669"/>
    <property type="project" value="InterPro"/>
</dbReference>
<dbReference type="GO" id="GO:0016881">
    <property type="term" value="F:acid-amino acid ligase activity"/>
    <property type="evidence" value="ECO:0007669"/>
    <property type="project" value="InterPro"/>
</dbReference>
<dbReference type="GO" id="GO:0005524">
    <property type="term" value="F:ATP binding"/>
    <property type="evidence" value="ECO:0007669"/>
    <property type="project" value="InterPro"/>
</dbReference>
<dbReference type="SUPFAM" id="SSF53623">
    <property type="entry name" value="MurD-like peptide ligases, catalytic domain"/>
    <property type="match status" value="1"/>
</dbReference>